<name>A0A3M2KV64_9NOCA</name>
<protein>
    <submittedName>
        <fullName evidence="1">Uncharacterized protein</fullName>
    </submittedName>
</protein>
<dbReference type="EMBL" id="RFFH01000014">
    <property type="protein sequence ID" value="RMI29522.1"/>
    <property type="molecule type" value="Genomic_DNA"/>
</dbReference>
<dbReference type="Pfam" id="PF09017">
    <property type="entry name" value="Transglut_prok"/>
    <property type="match status" value="1"/>
</dbReference>
<dbReference type="Proteomes" id="UP000279275">
    <property type="component" value="Unassembled WGS sequence"/>
</dbReference>
<organism evidence="1 2">
    <name type="scientific">Nocardia stercoris</name>
    <dbReference type="NCBI Taxonomy" id="2483361"/>
    <lineage>
        <taxon>Bacteria</taxon>
        <taxon>Bacillati</taxon>
        <taxon>Actinomycetota</taxon>
        <taxon>Actinomycetes</taxon>
        <taxon>Mycobacteriales</taxon>
        <taxon>Nocardiaceae</taxon>
        <taxon>Nocardia</taxon>
    </lineage>
</organism>
<gene>
    <name evidence="1" type="ORF">EBN03_25985</name>
</gene>
<dbReference type="GO" id="GO:0003810">
    <property type="term" value="F:protein-glutamine gamma-glutamyltransferase activity"/>
    <property type="evidence" value="ECO:0007669"/>
    <property type="project" value="InterPro"/>
</dbReference>
<reference evidence="1 2" key="1">
    <citation type="submission" date="2018-10" db="EMBL/GenBank/DDBJ databases">
        <title>Isolation from cow dung.</title>
        <authorList>
            <person name="Ling L."/>
        </authorList>
    </citation>
    <scope>NUCLEOTIDE SEQUENCE [LARGE SCALE GENOMIC DNA]</scope>
    <source>
        <strain evidence="1 2">NEAU-LL90</strain>
    </source>
</reference>
<evidence type="ECO:0000313" key="2">
    <source>
        <dbReference type="Proteomes" id="UP000279275"/>
    </source>
</evidence>
<dbReference type="AlphaFoldDB" id="A0A3M2KV64"/>
<keyword evidence="2" id="KW-1185">Reference proteome</keyword>
<comment type="caution">
    <text evidence="1">The sequence shown here is derived from an EMBL/GenBank/DDBJ whole genome shotgun (WGS) entry which is preliminary data.</text>
</comment>
<dbReference type="SUPFAM" id="SSF54001">
    <property type="entry name" value="Cysteine proteinases"/>
    <property type="match status" value="1"/>
</dbReference>
<dbReference type="InterPro" id="IPR038765">
    <property type="entry name" value="Papain-like_cys_pep_sf"/>
</dbReference>
<evidence type="ECO:0000313" key="1">
    <source>
        <dbReference type="EMBL" id="RMI29522.1"/>
    </source>
</evidence>
<accession>A0A3M2KV64</accession>
<sequence length="418" mass="46635">MVQDLVRAAERLAAGLGDGGNVLAARARALAEETGGHARRLLLEDRLAAEERFAPASSGVHPEPFAPGFTAEHLEDGLPDTRNTFLYEDYKRMYEQRLGRSLTAAEDGTLREGCIGMTRLRLNNPVAVPMHVAIGDPAAHGLAAETEHLLAKGEAAAKAAVHYYDGYIRTRQQIYQLRRAMADGRGGRDVLGRIRALEQTSDRWEAALNTSRAEGARAWAKVGEHQAEAQRLRSMAKIVEGRRGFELASGYAERYDAILRSGPRDALELQQRIKGDPVLSRLRNAHMPIQPEVPPSKLETVIYAKHFWTGQELTVDAAGVQTPTSWIEPRPLRFAPDPATGQVDMSHDYYQGKIGYTNFDYGWYDRGSNTWWNANHRVIPEDPSRPMLVYQNTPDTFFRSHHDFDAQVFGLALVEKVI</sequence>
<dbReference type="Gene3D" id="3.90.1360.10">
    <property type="entry name" value="Protein-glutamine gamma-glutamyltransferase"/>
    <property type="match status" value="2"/>
</dbReference>
<dbReference type="InterPro" id="IPR037084">
    <property type="entry name" value="Transglut_prok_sf"/>
</dbReference>
<proteinExistence type="predicted"/>
<dbReference type="InterPro" id="IPR015107">
    <property type="entry name" value="Transglut_prok"/>
</dbReference>